<dbReference type="EMBL" id="QSAV01000038">
    <property type="protein sequence ID" value="RGW77191.1"/>
    <property type="molecule type" value="Genomic_DNA"/>
</dbReference>
<protein>
    <recommendedName>
        <fullName evidence="2">Acyltransferase 3 domain-containing protein</fullName>
    </recommendedName>
</protein>
<feature type="domain" description="Acyltransferase 3" evidence="2">
    <location>
        <begin position="7"/>
        <end position="316"/>
    </location>
</feature>
<dbReference type="GO" id="GO:0016747">
    <property type="term" value="F:acyltransferase activity, transferring groups other than amino-acyl groups"/>
    <property type="evidence" value="ECO:0007669"/>
    <property type="project" value="InterPro"/>
</dbReference>
<organism evidence="3 4">
    <name type="scientific">Segatella copri</name>
    <dbReference type="NCBI Taxonomy" id="165179"/>
    <lineage>
        <taxon>Bacteria</taxon>
        <taxon>Pseudomonadati</taxon>
        <taxon>Bacteroidota</taxon>
        <taxon>Bacteroidia</taxon>
        <taxon>Bacteroidales</taxon>
        <taxon>Prevotellaceae</taxon>
        <taxon>Segatella</taxon>
    </lineage>
</organism>
<proteinExistence type="predicted"/>
<dbReference type="Proteomes" id="UP000285776">
    <property type="component" value="Unassembled WGS sequence"/>
</dbReference>
<reference evidence="3 4" key="1">
    <citation type="submission" date="2018-08" db="EMBL/GenBank/DDBJ databases">
        <title>A genome reference for cultivated species of the human gut microbiota.</title>
        <authorList>
            <person name="Zou Y."/>
            <person name="Xue W."/>
            <person name="Luo G."/>
        </authorList>
    </citation>
    <scope>NUCLEOTIDE SEQUENCE [LARGE SCALE GENOMIC DNA]</scope>
    <source>
        <strain evidence="3 4">AF10-17</strain>
    </source>
</reference>
<feature type="transmembrane region" description="Helical" evidence="1">
    <location>
        <begin position="38"/>
        <end position="59"/>
    </location>
</feature>
<accession>A0AA92U9R1</accession>
<dbReference type="AlphaFoldDB" id="A0AA92U9R1"/>
<feature type="transmembrane region" description="Helical" evidence="1">
    <location>
        <begin position="79"/>
        <end position="99"/>
    </location>
</feature>
<dbReference type="Pfam" id="PF01757">
    <property type="entry name" value="Acyl_transf_3"/>
    <property type="match status" value="1"/>
</dbReference>
<gene>
    <name evidence="3" type="ORF">DWV53_11180</name>
</gene>
<comment type="caution">
    <text evidence="3">The sequence shown here is derived from an EMBL/GenBank/DDBJ whole genome shotgun (WGS) entry which is preliminary data.</text>
</comment>
<feature type="transmembrane region" description="Helical" evidence="1">
    <location>
        <begin position="12"/>
        <end position="32"/>
    </location>
</feature>
<feature type="transmembrane region" description="Helical" evidence="1">
    <location>
        <begin position="147"/>
        <end position="167"/>
    </location>
</feature>
<evidence type="ECO:0000256" key="1">
    <source>
        <dbReference type="SAM" id="Phobius"/>
    </source>
</evidence>
<keyword evidence="1" id="KW-1133">Transmembrane helix</keyword>
<feature type="transmembrane region" description="Helical" evidence="1">
    <location>
        <begin position="119"/>
        <end position="140"/>
    </location>
</feature>
<evidence type="ECO:0000313" key="3">
    <source>
        <dbReference type="EMBL" id="RGW77191.1"/>
    </source>
</evidence>
<keyword evidence="1" id="KW-0472">Membrane</keyword>
<dbReference type="RefSeq" id="WP_118153878.1">
    <property type="nucleotide sequence ID" value="NZ_QSAV01000038.1"/>
</dbReference>
<feature type="transmembrane region" description="Helical" evidence="1">
    <location>
        <begin position="237"/>
        <end position="255"/>
    </location>
</feature>
<evidence type="ECO:0000313" key="4">
    <source>
        <dbReference type="Proteomes" id="UP000285776"/>
    </source>
</evidence>
<feature type="transmembrane region" description="Helical" evidence="1">
    <location>
        <begin position="267"/>
        <end position="286"/>
    </location>
</feature>
<sequence length="329" mass="38184">MQKKYYPYLDLLKFVCCIGIVGIHTWPLFYAVEPLKDWYEKLCPVFVSIFFVVSSMLFWQKIEFNNNDWSKLGHFCKRLLILLACWSVLLMPHWLSQFIRHNPNDWYLWIVPKILTTGTAQGSWFIMALIYGTIICYLLNRYLDKHFVFALCAFIWLYFSLVKCGYIDDCWGIYLHGEGDGFHLDSFYLPTRSIFWIEAAYYLLPKLRRASVPTVALAAISGGAILAELFIREYVFVLNAVIAICVPALCAKIATDSKNSNYVFLRKMSIMIYFIHFVPVTVFHVLADKHILPYEYGAIEFLVVFALASVCAGVIVLASNKYKILKYLY</sequence>
<feature type="transmembrane region" description="Helical" evidence="1">
    <location>
        <begin position="298"/>
        <end position="318"/>
    </location>
</feature>
<name>A0AA92U9R1_9BACT</name>
<evidence type="ECO:0000259" key="2">
    <source>
        <dbReference type="Pfam" id="PF01757"/>
    </source>
</evidence>
<keyword evidence="1" id="KW-0812">Transmembrane</keyword>
<dbReference type="InterPro" id="IPR002656">
    <property type="entry name" value="Acyl_transf_3_dom"/>
</dbReference>